<evidence type="ECO:0000313" key="3">
    <source>
        <dbReference type="Proteomes" id="UP000094043"/>
    </source>
</evidence>
<sequence length="710" mass="77959">MSQRHSIKDRVSQENFSLTTSDDRVFNRVDDISFTGGKSLEARAHKSSTSISSFKSSNTITATQSTGQIDAAHDADKCFLGLQDQGSFRNDSVLHRIPLTDTTASININMTPSSTSIASEFSTPAEVSLGPQSLPFALRRRDVLDQETPSKIAILAHIEKINERTNETAATVLQVEPKNLILLTEPAQVINEVPSTHQAKQTQPERRLSLWRRDQIKKAKQPELLGDTVPRPIPTLYGPLSLPYARNPSGVDATVADESAYLSHVFGLRPASGGAHSTVGTESFRTVSSGTQSSGTQSYRSASGTSVYHAKKLLETNSISDCPEFGELYQARPLIISDSYPNDGFGEKKLLAKYRYSNNVIPFQFETIPFRGAAETDEVNVNTKSGIDLNNAESRRVVSDSVLLEPKLGTSVIGPSKSYANLREYTKLSPIPGSPAQTQRKTDIIAIHDAFKSRIRSASMSRVDPHHPISSEDYTASYATPIRIPAFLPVHYNLSQPGYDLLISNDQGHEKRSARQNTSPNQRNAHIRGTSAQFSKADVSNNWRNKPQVSTKKFKQLYTPVMPQLHSPIANNFRNDESSQPLEPKIMTIDKLFEKFSPQAQLDKAQVSFQSPIVDQHNTAAQSQAQNAINVAMTKSTPQTSRNLSASQDFRPFELIAQEQNSQPISATSYLSKGKGTPGAGRLLKKSAHVDTDEDEASTEAEMGTTSSRI</sequence>
<dbReference type="AlphaFoldDB" id="A0A1E3IX84"/>
<dbReference type="KEGG" id="cdep:91090304"/>
<dbReference type="GeneID" id="91090304"/>
<keyword evidence="3" id="KW-1185">Reference proteome</keyword>
<proteinExistence type="predicted"/>
<dbReference type="RefSeq" id="XP_066071553.1">
    <property type="nucleotide sequence ID" value="XM_066215456.1"/>
</dbReference>
<organism evidence="2 3">
    <name type="scientific">Cryptococcus depauperatus CBS 7841</name>
    <dbReference type="NCBI Taxonomy" id="1295531"/>
    <lineage>
        <taxon>Eukaryota</taxon>
        <taxon>Fungi</taxon>
        <taxon>Dikarya</taxon>
        <taxon>Basidiomycota</taxon>
        <taxon>Agaricomycotina</taxon>
        <taxon>Tremellomycetes</taxon>
        <taxon>Tremellales</taxon>
        <taxon>Cryptococcaceae</taxon>
        <taxon>Cryptococcus</taxon>
    </lineage>
</organism>
<feature type="region of interest" description="Disordered" evidence="1">
    <location>
        <begin position="666"/>
        <end position="710"/>
    </location>
</feature>
<evidence type="ECO:0000313" key="2">
    <source>
        <dbReference type="EMBL" id="WVN90853.1"/>
    </source>
</evidence>
<protein>
    <submittedName>
        <fullName evidence="2">Uncharacterized protein</fullName>
    </submittedName>
</protein>
<feature type="compositionally biased region" description="Polar residues" evidence="1">
    <location>
        <begin position="515"/>
        <end position="538"/>
    </location>
</feature>
<dbReference type="EMBL" id="CP143791">
    <property type="protein sequence ID" value="WVN90853.1"/>
    <property type="molecule type" value="Genomic_DNA"/>
</dbReference>
<dbReference type="Proteomes" id="UP000094043">
    <property type="component" value="Chromosome 8"/>
</dbReference>
<dbReference type="OrthoDB" id="2573559at2759"/>
<name>A0A1E3IX84_9TREE</name>
<feature type="region of interest" description="Disordered" evidence="1">
    <location>
        <begin position="507"/>
        <end position="538"/>
    </location>
</feature>
<dbReference type="VEuPathDB" id="FungiDB:L203_00803"/>
<evidence type="ECO:0000256" key="1">
    <source>
        <dbReference type="SAM" id="MobiDB-lite"/>
    </source>
</evidence>
<reference evidence="2" key="3">
    <citation type="submission" date="2024-01" db="EMBL/GenBank/DDBJ databases">
        <authorList>
            <person name="Coelho M.A."/>
            <person name="David-Palma M."/>
            <person name="Shea T."/>
            <person name="Sun S."/>
            <person name="Cuomo C.A."/>
            <person name="Heitman J."/>
        </authorList>
    </citation>
    <scope>NUCLEOTIDE SEQUENCE</scope>
    <source>
        <strain evidence="2">CBS 7841</strain>
    </source>
</reference>
<reference evidence="2" key="2">
    <citation type="journal article" date="2022" name="Elife">
        <title>Obligate sexual reproduction of a homothallic fungus closely related to the Cryptococcus pathogenic species complex.</title>
        <authorList>
            <person name="Passer A.R."/>
            <person name="Clancey S.A."/>
            <person name="Shea T."/>
            <person name="David-Palma M."/>
            <person name="Averette A.F."/>
            <person name="Boekhout T."/>
            <person name="Porcel B.M."/>
            <person name="Nowrousian M."/>
            <person name="Cuomo C.A."/>
            <person name="Sun S."/>
            <person name="Heitman J."/>
            <person name="Coelho M.A."/>
        </authorList>
    </citation>
    <scope>NUCLEOTIDE SEQUENCE</scope>
    <source>
        <strain evidence="2">CBS 7841</strain>
    </source>
</reference>
<accession>A0A1E3IX84</accession>
<gene>
    <name evidence="2" type="ORF">L203_106096</name>
</gene>
<reference evidence="2" key="1">
    <citation type="submission" date="2016-06" db="EMBL/GenBank/DDBJ databases">
        <authorList>
            <person name="Cuomo C."/>
            <person name="Litvintseva A."/>
            <person name="Heitman J."/>
            <person name="Chen Y."/>
            <person name="Sun S."/>
            <person name="Springer D."/>
            <person name="Dromer F."/>
            <person name="Young S."/>
            <person name="Zeng Q."/>
            <person name="Chapman S."/>
            <person name="Gujja S."/>
            <person name="Saif S."/>
            <person name="Birren B."/>
        </authorList>
    </citation>
    <scope>NUCLEOTIDE SEQUENCE</scope>
    <source>
        <strain evidence="2">CBS 7841</strain>
    </source>
</reference>